<feature type="compositionally biased region" description="Basic residues" evidence="1">
    <location>
        <begin position="80"/>
        <end position="92"/>
    </location>
</feature>
<keyword evidence="3" id="KW-1185">Reference proteome</keyword>
<evidence type="ECO:0000313" key="2">
    <source>
        <dbReference type="EMBL" id="PAV23057.1"/>
    </source>
</evidence>
<feature type="compositionally biased region" description="Polar residues" evidence="1">
    <location>
        <begin position="1"/>
        <end position="11"/>
    </location>
</feature>
<dbReference type="InParanoid" id="A0A286UU06"/>
<feature type="region of interest" description="Disordered" evidence="1">
    <location>
        <begin position="1"/>
        <end position="26"/>
    </location>
</feature>
<protein>
    <submittedName>
        <fullName evidence="2">Uncharacterized protein</fullName>
    </submittedName>
</protein>
<evidence type="ECO:0000256" key="1">
    <source>
        <dbReference type="SAM" id="MobiDB-lite"/>
    </source>
</evidence>
<comment type="caution">
    <text evidence="2">The sequence shown here is derived from an EMBL/GenBank/DDBJ whole genome shotgun (WGS) entry which is preliminary data.</text>
</comment>
<gene>
    <name evidence="2" type="ORF">PNOK_0012400</name>
</gene>
<reference evidence="2 3" key="1">
    <citation type="journal article" date="2017" name="Mol. Ecol.">
        <title>Comparative and population genomic landscape of Phellinus noxius: A hypervariable fungus causing root rot in trees.</title>
        <authorList>
            <person name="Chung C.L."/>
            <person name="Lee T.J."/>
            <person name="Akiba M."/>
            <person name="Lee H.H."/>
            <person name="Kuo T.H."/>
            <person name="Liu D."/>
            <person name="Ke H.M."/>
            <person name="Yokoi T."/>
            <person name="Roa M.B."/>
            <person name="Lu M.J."/>
            <person name="Chang Y.Y."/>
            <person name="Ann P.J."/>
            <person name="Tsai J.N."/>
            <person name="Chen C.Y."/>
            <person name="Tzean S.S."/>
            <person name="Ota Y."/>
            <person name="Hattori T."/>
            <person name="Sahashi N."/>
            <person name="Liou R.F."/>
            <person name="Kikuchi T."/>
            <person name="Tsai I.J."/>
        </authorList>
    </citation>
    <scope>NUCLEOTIDE SEQUENCE [LARGE SCALE GENOMIC DNA]</scope>
    <source>
        <strain evidence="2 3">FFPRI411160</strain>
    </source>
</reference>
<feature type="region of interest" description="Disordered" evidence="1">
    <location>
        <begin position="77"/>
        <end position="104"/>
    </location>
</feature>
<dbReference type="EMBL" id="NBII01000001">
    <property type="protein sequence ID" value="PAV23057.1"/>
    <property type="molecule type" value="Genomic_DNA"/>
</dbReference>
<accession>A0A286UU06</accession>
<proteinExistence type="predicted"/>
<dbReference type="AlphaFoldDB" id="A0A286UU06"/>
<sequence>MKIESSKLTASKSKHNKHQQGAKNDLNFVIETGKTYRPFTDPYRIKVNDEKKESGTISKARVRGVPDKYLNVMVTDKPREKLKHRPVKTRPKKTNERIYPSDEDPSYDISLTKLHHSLPDLHLSRTSSTSSLDSIFESDSYSDSSDLFTQKFAKQEPTEASQTLDGFPESSISDISFLPNFDTSTEYTSFHDVDGLGTFSDYGAINTMSTLPPDYGMKSNYVSSDAGCFYSDPLIIRDGANMYLASDGWM</sequence>
<dbReference type="Proteomes" id="UP000217199">
    <property type="component" value="Unassembled WGS sequence"/>
</dbReference>
<name>A0A286UU06_9AGAM</name>
<organism evidence="2 3">
    <name type="scientific">Pyrrhoderma noxium</name>
    <dbReference type="NCBI Taxonomy" id="2282107"/>
    <lineage>
        <taxon>Eukaryota</taxon>
        <taxon>Fungi</taxon>
        <taxon>Dikarya</taxon>
        <taxon>Basidiomycota</taxon>
        <taxon>Agaricomycotina</taxon>
        <taxon>Agaricomycetes</taxon>
        <taxon>Hymenochaetales</taxon>
        <taxon>Hymenochaetaceae</taxon>
        <taxon>Pyrrhoderma</taxon>
    </lineage>
</organism>
<evidence type="ECO:0000313" key="3">
    <source>
        <dbReference type="Proteomes" id="UP000217199"/>
    </source>
</evidence>